<evidence type="ECO:0000256" key="7">
    <source>
        <dbReference type="SAM" id="Phobius"/>
    </source>
</evidence>
<evidence type="ECO:0000256" key="1">
    <source>
        <dbReference type="ARBA" id="ARBA00004141"/>
    </source>
</evidence>
<feature type="transmembrane region" description="Helical" evidence="7">
    <location>
        <begin position="364"/>
        <end position="384"/>
    </location>
</feature>
<comment type="subcellular location">
    <subcellularLocation>
        <location evidence="1">Membrane</location>
        <topology evidence="1">Multi-pass membrane protein</topology>
    </subcellularLocation>
</comment>
<keyword evidence="4 7" id="KW-1133">Transmembrane helix</keyword>
<dbReference type="PANTHER" id="PTHR22950">
    <property type="entry name" value="AMINO ACID TRANSPORTER"/>
    <property type="match status" value="1"/>
</dbReference>
<feature type="transmembrane region" description="Helical" evidence="7">
    <location>
        <begin position="320"/>
        <end position="344"/>
    </location>
</feature>
<dbReference type="InParanoid" id="F4P458"/>
<dbReference type="HOGENOM" id="CLU_009646_1_1_1"/>
<dbReference type="STRING" id="684364.F4P458"/>
<dbReference type="Pfam" id="PF01490">
    <property type="entry name" value="Aa_trans"/>
    <property type="match status" value="1"/>
</dbReference>
<feature type="transmembrane region" description="Helical" evidence="7">
    <location>
        <begin position="237"/>
        <end position="261"/>
    </location>
</feature>
<evidence type="ECO:0000259" key="8">
    <source>
        <dbReference type="Pfam" id="PF01490"/>
    </source>
</evidence>
<evidence type="ECO:0000256" key="2">
    <source>
        <dbReference type="ARBA" id="ARBA00008066"/>
    </source>
</evidence>
<evidence type="ECO:0000256" key="5">
    <source>
        <dbReference type="ARBA" id="ARBA00023136"/>
    </source>
</evidence>
<evidence type="ECO:0000313" key="9">
    <source>
        <dbReference type="EMBL" id="EGF79730.1"/>
    </source>
</evidence>
<sequence>MNHYDTVPDNEDDLHETTGVTIPNTRHARGDSGSIRSNHSASDSMAVSLVDTFEDKDVVRPGTASNNAALYHVICVIAGTGILQVPFALMLSGWAGVFLMLFAAVVNDYTGKMLIRCLYNRGQRVNGSYPEIGRIAYGVNGERIVRVFYTTVLLGVTCLYLILAGLNLENIIGFLNQKQWIMVCALGILVPFVLMRTLKEVAIVSLFGALASIIVCVLVVVLGLIEIPKNEGKVTHSFINIANMPAALGSFSFSFGGNYVYAEVERSMAKPQAFPTVLSRAMSIITGMYLLTSVVGYAAFGNLTKSPILDNLPHGWTTTASIVIITAHVLLACPLLVTTFSVDIERYLDIDAPEDTVRQRTQRAILRTCLMVGIAFIAMAVPYFSDLMTFLGAVANTMLIFVFPVVFYYKIFGLQGRSITELVFGATIIFIGILGGSIGGYESLMALYRDVMGEGIGFIQH</sequence>
<feature type="transmembrane region" description="Helical" evidence="7">
    <location>
        <begin position="281"/>
        <end position="300"/>
    </location>
</feature>
<keyword evidence="10" id="KW-1185">Reference proteome</keyword>
<dbReference type="AlphaFoldDB" id="F4P458"/>
<feature type="region of interest" description="Disordered" evidence="6">
    <location>
        <begin position="1"/>
        <end position="40"/>
    </location>
</feature>
<feature type="transmembrane region" description="Helical" evidence="7">
    <location>
        <begin position="147"/>
        <end position="166"/>
    </location>
</feature>
<feature type="transmembrane region" description="Helical" evidence="7">
    <location>
        <begin position="69"/>
        <end position="87"/>
    </location>
</feature>
<dbReference type="PANTHER" id="PTHR22950:SF349">
    <property type="entry name" value="AMINO ACID TRANSPORTER TRANSMEMBRANE DOMAIN-CONTAINING PROTEIN"/>
    <property type="match status" value="1"/>
</dbReference>
<evidence type="ECO:0000313" key="10">
    <source>
        <dbReference type="Proteomes" id="UP000007241"/>
    </source>
</evidence>
<dbReference type="InterPro" id="IPR013057">
    <property type="entry name" value="AA_transpt_TM"/>
</dbReference>
<gene>
    <name evidence="9" type="ORF">BATDEDRAFT_89124</name>
</gene>
<organism evidence="9 10">
    <name type="scientific">Batrachochytrium dendrobatidis (strain JAM81 / FGSC 10211)</name>
    <name type="common">Frog chytrid fungus</name>
    <dbReference type="NCBI Taxonomy" id="684364"/>
    <lineage>
        <taxon>Eukaryota</taxon>
        <taxon>Fungi</taxon>
        <taxon>Fungi incertae sedis</taxon>
        <taxon>Chytridiomycota</taxon>
        <taxon>Chytridiomycota incertae sedis</taxon>
        <taxon>Chytridiomycetes</taxon>
        <taxon>Rhizophydiales</taxon>
        <taxon>Rhizophydiales incertae sedis</taxon>
        <taxon>Batrachochytrium</taxon>
    </lineage>
</organism>
<evidence type="ECO:0000256" key="4">
    <source>
        <dbReference type="ARBA" id="ARBA00022989"/>
    </source>
</evidence>
<accession>F4P458</accession>
<dbReference type="EMBL" id="GL882885">
    <property type="protein sequence ID" value="EGF79730.1"/>
    <property type="molecule type" value="Genomic_DNA"/>
</dbReference>
<dbReference type="GO" id="GO:0000329">
    <property type="term" value="C:fungal-type vacuole membrane"/>
    <property type="evidence" value="ECO:0000318"/>
    <property type="project" value="GO_Central"/>
</dbReference>
<feature type="transmembrane region" description="Helical" evidence="7">
    <location>
        <begin position="390"/>
        <end position="409"/>
    </location>
</feature>
<comment type="similarity">
    <text evidence="2">Belongs to the amino acid/polyamine transporter 2 family.</text>
</comment>
<feature type="transmembrane region" description="Helical" evidence="7">
    <location>
        <begin position="178"/>
        <end position="194"/>
    </location>
</feature>
<dbReference type="OMA" id="FHCMMEW"/>
<dbReference type="GO" id="GO:0015186">
    <property type="term" value="F:L-glutamine transmembrane transporter activity"/>
    <property type="evidence" value="ECO:0000318"/>
    <property type="project" value="GO_Central"/>
</dbReference>
<dbReference type="GeneID" id="18243384"/>
<name>F4P458_BATDJ</name>
<evidence type="ECO:0000256" key="6">
    <source>
        <dbReference type="SAM" id="MobiDB-lite"/>
    </source>
</evidence>
<keyword evidence="3 7" id="KW-0812">Transmembrane</keyword>
<protein>
    <recommendedName>
        <fullName evidence="8">Amino acid transporter transmembrane domain-containing protein</fullName>
    </recommendedName>
</protein>
<feature type="domain" description="Amino acid transporter transmembrane" evidence="8">
    <location>
        <begin position="63"/>
        <end position="441"/>
    </location>
</feature>
<feature type="transmembrane region" description="Helical" evidence="7">
    <location>
        <begin position="201"/>
        <end position="225"/>
    </location>
</feature>
<dbReference type="OrthoDB" id="40134at2759"/>
<feature type="transmembrane region" description="Helical" evidence="7">
    <location>
        <begin position="421"/>
        <end position="441"/>
    </location>
</feature>
<feature type="transmembrane region" description="Helical" evidence="7">
    <location>
        <begin position="93"/>
        <end position="111"/>
    </location>
</feature>
<reference evidence="9 10" key="1">
    <citation type="submission" date="2009-12" db="EMBL/GenBank/DDBJ databases">
        <title>The draft genome of Batrachochytrium dendrobatidis.</title>
        <authorList>
            <consortium name="US DOE Joint Genome Institute (JGI-PGF)"/>
            <person name="Kuo A."/>
            <person name="Salamov A."/>
            <person name="Schmutz J."/>
            <person name="Lucas S."/>
            <person name="Pitluck S."/>
            <person name="Rosenblum E."/>
            <person name="Stajich J."/>
            <person name="Eisen M."/>
            <person name="Grigoriev I.V."/>
        </authorList>
    </citation>
    <scope>NUCLEOTIDE SEQUENCE [LARGE SCALE GENOMIC DNA]</scope>
    <source>
        <strain evidence="10">JAM81 / FGSC 10211</strain>
    </source>
</reference>
<evidence type="ECO:0000256" key="3">
    <source>
        <dbReference type="ARBA" id="ARBA00022692"/>
    </source>
</evidence>
<dbReference type="RefSeq" id="XP_006679658.1">
    <property type="nucleotide sequence ID" value="XM_006679595.1"/>
</dbReference>
<dbReference type="Proteomes" id="UP000007241">
    <property type="component" value="Unassembled WGS sequence"/>
</dbReference>
<dbReference type="GO" id="GO:0015824">
    <property type="term" value="P:proline transport"/>
    <property type="evidence" value="ECO:0000318"/>
    <property type="project" value="GO_Central"/>
</dbReference>
<proteinExistence type="inferred from homology"/>
<keyword evidence="5 7" id="KW-0472">Membrane</keyword>